<evidence type="ECO:0000259" key="7">
    <source>
        <dbReference type="Pfam" id="PF08386"/>
    </source>
</evidence>
<gene>
    <name evidence="8" type="ORF">GPZ80_12680</name>
</gene>
<evidence type="ECO:0000313" key="9">
    <source>
        <dbReference type="Proteomes" id="UP000734823"/>
    </source>
</evidence>
<dbReference type="PANTHER" id="PTHR43248">
    <property type="entry name" value="2-SUCCINYL-6-HYDROXY-2,4-CYCLOHEXADIENE-1-CARBOXYLATE SYNTHASE"/>
    <property type="match status" value="1"/>
</dbReference>
<feature type="domain" description="AB hydrolase-1" evidence="6">
    <location>
        <begin position="128"/>
        <end position="295"/>
    </location>
</feature>
<keyword evidence="5" id="KW-0812">Transmembrane</keyword>
<dbReference type="Gene3D" id="3.40.50.1820">
    <property type="entry name" value="alpha/beta hydrolase"/>
    <property type="match status" value="1"/>
</dbReference>
<sequence length="509" mass="54367">MGTPRGQGPSTGGPPRPGRAAVVSVMSVAVVALLAGCQWTAGEAVPMPSTAPEPEADSRLAAFYKQPVKWEPCGKFECAKLTVPVDYAKPDDGRKFTLPLIKAAAMKPEQRIGVLVAGAGGPGQSGVTMVKDLAQSWPAAVRERFDVVSFDPRGVGGSEPRLKCETQGEPPAEKRPDLPLVGDMVAGSKQYAEACLKHTDASILSHFGTAEVVQDLDVLRVVTGQEKLTYVGYSYGTRIGQLYADRFPKKIRAMVLDGVDNVSLDWRDDPIQQAESIEQALHAYARDCAARTREPCPGRTEAEIIATVNRVIDKGDKSGDGDIRGDISSKVTFPEEWDELSEILIDADRPAEPQEEEPTEETEETEETASDDTTDALSVVNCLDRPHPTDLAAYEEAAKRLRDVSRLADGTELLSCAFLPPATSKPKVVRAEGAPTILLVATTVDAATPYRWAQALAASMPSAALLTNEDVGHSVYGGTSSCVDEAVNRYLIDLTPPPAPARCATKAGS</sequence>
<keyword evidence="2" id="KW-0732">Signal</keyword>
<dbReference type="Pfam" id="PF00561">
    <property type="entry name" value="Abhydrolase_1"/>
    <property type="match status" value="1"/>
</dbReference>
<protein>
    <submittedName>
        <fullName evidence="8">Alpha/beta fold hydrolase</fullName>
    </submittedName>
</protein>
<evidence type="ECO:0000259" key="6">
    <source>
        <dbReference type="Pfam" id="PF00561"/>
    </source>
</evidence>
<accession>A0ABR7L6I2</accession>
<feature type="compositionally biased region" description="Basic and acidic residues" evidence="4">
    <location>
        <begin position="160"/>
        <end position="177"/>
    </location>
</feature>
<dbReference type="RefSeq" id="WP_187220527.1">
    <property type="nucleotide sequence ID" value="NZ_JABVED010000006.1"/>
</dbReference>
<feature type="region of interest" description="Disordered" evidence="4">
    <location>
        <begin position="346"/>
        <end position="374"/>
    </location>
</feature>
<evidence type="ECO:0000256" key="3">
    <source>
        <dbReference type="ARBA" id="ARBA00022801"/>
    </source>
</evidence>
<evidence type="ECO:0000256" key="2">
    <source>
        <dbReference type="ARBA" id="ARBA00022729"/>
    </source>
</evidence>
<dbReference type="Pfam" id="PF08386">
    <property type="entry name" value="Abhydrolase_4"/>
    <property type="match status" value="1"/>
</dbReference>
<evidence type="ECO:0000256" key="4">
    <source>
        <dbReference type="SAM" id="MobiDB-lite"/>
    </source>
</evidence>
<evidence type="ECO:0000313" key="8">
    <source>
        <dbReference type="EMBL" id="MBC6448024.1"/>
    </source>
</evidence>
<evidence type="ECO:0000256" key="5">
    <source>
        <dbReference type="SAM" id="Phobius"/>
    </source>
</evidence>
<dbReference type="GO" id="GO:0016787">
    <property type="term" value="F:hydrolase activity"/>
    <property type="evidence" value="ECO:0007669"/>
    <property type="project" value="UniProtKB-KW"/>
</dbReference>
<feature type="transmembrane region" description="Helical" evidence="5">
    <location>
        <begin position="20"/>
        <end position="41"/>
    </location>
</feature>
<dbReference type="SUPFAM" id="SSF53474">
    <property type="entry name" value="alpha/beta-Hydrolases"/>
    <property type="match status" value="1"/>
</dbReference>
<proteinExistence type="inferred from homology"/>
<keyword evidence="5" id="KW-1133">Transmembrane helix</keyword>
<organism evidence="8 9">
    <name type="scientific">Actinokineospora xionganensis</name>
    <dbReference type="NCBI Taxonomy" id="2684470"/>
    <lineage>
        <taxon>Bacteria</taxon>
        <taxon>Bacillati</taxon>
        <taxon>Actinomycetota</taxon>
        <taxon>Actinomycetes</taxon>
        <taxon>Pseudonocardiales</taxon>
        <taxon>Pseudonocardiaceae</taxon>
        <taxon>Actinokineospora</taxon>
    </lineage>
</organism>
<feature type="region of interest" description="Disordered" evidence="4">
    <location>
        <begin position="154"/>
        <end position="177"/>
    </location>
</feature>
<comment type="caution">
    <text evidence="8">The sequence shown here is derived from an EMBL/GenBank/DDBJ whole genome shotgun (WGS) entry which is preliminary data.</text>
</comment>
<comment type="similarity">
    <text evidence="1">Belongs to the peptidase S33 family.</text>
</comment>
<dbReference type="EMBL" id="JABVED010000006">
    <property type="protein sequence ID" value="MBC6448024.1"/>
    <property type="molecule type" value="Genomic_DNA"/>
</dbReference>
<feature type="compositionally biased region" description="Acidic residues" evidence="4">
    <location>
        <begin position="353"/>
        <end position="374"/>
    </location>
</feature>
<dbReference type="Proteomes" id="UP000734823">
    <property type="component" value="Unassembled WGS sequence"/>
</dbReference>
<keyword evidence="3 8" id="KW-0378">Hydrolase</keyword>
<dbReference type="PANTHER" id="PTHR43248:SF29">
    <property type="entry name" value="TRIPEPTIDYL AMINOPEPTIDASE"/>
    <property type="match status" value="1"/>
</dbReference>
<keyword evidence="5" id="KW-0472">Membrane</keyword>
<dbReference type="InterPro" id="IPR000073">
    <property type="entry name" value="AB_hydrolase_1"/>
</dbReference>
<keyword evidence="9" id="KW-1185">Reference proteome</keyword>
<name>A0ABR7L6I2_9PSEU</name>
<evidence type="ECO:0000256" key="1">
    <source>
        <dbReference type="ARBA" id="ARBA00010088"/>
    </source>
</evidence>
<reference evidence="8 9" key="1">
    <citation type="submission" date="2020-06" db="EMBL/GenBank/DDBJ databases">
        <title>Actinokineospora xiongansis sp. nov., isolated from soil of Baiyangdian.</title>
        <authorList>
            <person name="Zhang X."/>
        </authorList>
    </citation>
    <scope>NUCLEOTIDE SEQUENCE [LARGE SCALE GENOMIC DNA]</scope>
    <source>
        <strain evidence="8 9">HBU206404</strain>
    </source>
</reference>
<feature type="domain" description="Peptidase S33 tripeptidyl aminopeptidase-like C-terminal" evidence="7">
    <location>
        <begin position="412"/>
        <end position="503"/>
    </location>
</feature>
<dbReference type="InterPro" id="IPR029058">
    <property type="entry name" value="AB_hydrolase_fold"/>
</dbReference>
<dbReference type="InterPro" id="IPR013595">
    <property type="entry name" value="Pept_S33_TAP-like_C"/>
</dbReference>
<dbReference type="InterPro" id="IPR051601">
    <property type="entry name" value="Serine_prot/Carboxylest_S33"/>
</dbReference>